<sequence>MDSGGSLERDPLTGRPLAPRGWRIARMLVTAVRMIGLVLLAIGIAMQLSGSANAKALYAAAAMVLAYAQFRAFFLRQTQRRFERIIAAHERDEANGSQPA</sequence>
<feature type="transmembrane region" description="Helical" evidence="1">
    <location>
        <begin position="24"/>
        <end position="44"/>
    </location>
</feature>
<dbReference type="EMBL" id="JBHTJG010000001">
    <property type="protein sequence ID" value="MFD0945520.1"/>
    <property type="molecule type" value="Genomic_DNA"/>
</dbReference>
<feature type="transmembrane region" description="Helical" evidence="1">
    <location>
        <begin position="56"/>
        <end position="74"/>
    </location>
</feature>
<gene>
    <name evidence="2" type="ORF">ACFQ1E_04120</name>
</gene>
<evidence type="ECO:0008006" key="4">
    <source>
        <dbReference type="Google" id="ProtNLM"/>
    </source>
</evidence>
<keyword evidence="1" id="KW-0812">Transmembrane</keyword>
<accession>A0ABW3H4B4</accession>
<keyword evidence="1" id="KW-0472">Membrane</keyword>
<name>A0ABW3H4B4_9SPHN</name>
<evidence type="ECO:0000256" key="1">
    <source>
        <dbReference type="SAM" id="Phobius"/>
    </source>
</evidence>
<organism evidence="2 3">
    <name type="scientific">Sphingomonas canadensis</name>
    <dbReference type="NCBI Taxonomy" id="1219257"/>
    <lineage>
        <taxon>Bacteria</taxon>
        <taxon>Pseudomonadati</taxon>
        <taxon>Pseudomonadota</taxon>
        <taxon>Alphaproteobacteria</taxon>
        <taxon>Sphingomonadales</taxon>
        <taxon>Sphingomonadaceae</taxon>
        <taxon>Sphingomonas</taxon>
    </lineage>
</organism>
<reference evidence="3" key="1">
    <citation type="journal article" date="2019" name="Int. J. Syst. Evol. Microbiol.">
        <title>The Global Catalogue of Microorganisms (GCM) 10K type strain sequencing project: providing services to taxonomists for standard genome sequencing and annotation.</title>
        <authorList>
            <consortium name="The Broad Institute Genomics Platform"/>
            <consortium name="The Broad Institute Genome Sequencing Center for Infectious Disease"/>
            <person name="Wu L."/>
            <person name="Ma J."/>
        </authorList>
    </citation>
    <scope>NUCLEOTIDE SEQUENCE [LARGE SCALE GENOMIC DNA]</scope>
    <source>
        <strain evidence="3">CCUG 62982</strain>
    </source>
</reference>
<evidence type="ECO:0000313" key="3">
    <source>
        <dbReference type="Proteomes" id="UP001596977"/>
    </source>
</evidence>
<proteinExistence type="predicted"/>
<protein>
    <recommendedName>
        <fullName evidence="4">DUF4229 domain-containing protein</fullName>
    </recommendedName>
</protein>
<dbReference type="Proteomes" id="UP001596977">
    <property type="component" value="Unassembled WGS sequence"/>
</dbReference>
<keyword evidence="1" id="KW-1133">Transmembrane helix</keyword>
<keyword evidence="3" id="KW-1185">Reference proteome</keyword>
<comment type="caution">
    <text evidence="2">The sequence shown here is derived from an EMBL/GenBank/DDBJ whole genome shotgun (WGS) entry which is preliminary data.</text>
</comment>
<evidence type="ECO:0000313" key="2">
    <source>
        <dbReference type="EMBL" id="MFD0945520.1"/>
    </source>
</evidence>